<dbReference type="SUPFAM" id="SSF49265">
    <property type="entry name" value="Fibronectin type III"/>
    <property type="match status" value="2"/>
</dbReference>
<dbReference type="OrthoDB" id="9835959at2759"/>
<evidence type="ECO:0000256" key="6">
    <source>
        <dbReference type="ARBA" id="ARBA00023170"/>
    </source>
</evidence>
<evidence type="ECO:0000256" key="8">
    <source>
        <dbReference type="SAM" id="Phobius"/>
    </source>
</evidence>
<dbReference type="PANTHER" id="PTHR23037:SF46">
    <property type="entry name" value="INTERLEUKIN 5 RECEPTOR SUBUNIT ALPHA"/>
    <property type="match status" value="1"/>
</dbReference>
<dbReference type="PANTHER" id="PTHR23037">
    <property type="entry name" value="CYTOKINE RECEPTOR"/>
    <property type="match status" value="1"/>
</dbReference>
<evidence type="ECO:0000256" key="1">
    <source>
        <dbReference type="ARBA" id="ARBA00004479"/>
    </source>
</evidence>
<feature type="transmembrane region" description="Helical" evidence="8">
    <location>
        <begin position="328"/>
        <end position="349"/>
    </location>
</feature>
<evidence type="ECO:0000256" key="5">
    <source>
        <dbReference type="ARBA" id="ARBA00023136"/>
    </source>
</evidence>
<dbReference type="GeneID" id="115468125"/>
<feature type="signal peptide" evidence="9">
    <location>
        <begin position="1"/>
        <end position="24"/>
    </location>
</feature>
<keyword evidence="7" id="KW-0325">Glycoprotein</keyword>
<keyword evidence="3 9" id="KW-0732">Signal</keyword>
<feature type="domain" description="Fibronectin type-III" evidence="10">
    <location>
        <begin position="227"/>
        <end position="326"/>
    </location>
</feature>
<dbReference type="GO" id="GO:0004896">
    <property type="term" value="F:cytokine receptor activity"/>
    <property type="evidence" value="ECO:0007669"/>
    <property type="project" value="InterPro"/>
</dbReference>
<dbReference type="PROSITE" id="PS50853">
    <property type="entry name" value="FN3"/>
    <property type="match status" value="1"/>
</dbReference>
<evidence type="ECO:0000256" key="2">
    <source>
        <dbReference type="ARBA" id="ARBA00022692"/>
    </source>
</evidence>
<dbReference type="RefSeq" id="XP_030055515.1">
    <property type="nucleotide sequence ID" value="XM_030199655.1"/>
</dbReference>
<evidence type="ECO:0000256" key="7">
    <source>
        <dbReference type="ARBA" id="ARBA00023180"/>
    </source>
</evidence>
<dbReference type="RefSeq" id="XP_030055514.1">
    <property type="nucleotide sequence ID" value="XM_030199654.1"/>
</dbReference>
<dbReference type="Proteomes" id="UP000515156">
    <property type="component" value="Chromosome 4"/>
</dbReference>
<organism evidence="11 12">
    <name type="scientific">Microcaecilia unicolor</name>
    <dbReference type="NCBI Taxonomy" id="1415580"/>
    <lineage>
        <taxon>Eukaryota</taxon>
        <taxon>Metazoa</taxon>
        <taxon>Chordata</taxon>
        <taxon>Craniata</taxon>
        <taxon>Vertebrata</taxon>
        <taxon>Euteleostomi</taxon>
        <taxon>Amphibia</taxon>
        <taxon>Gymnophiona</taxon>
        <taxon>Siphonopidae</taxon>
        <taxon>Microcaecilia</taxon>
    </lineage>
</organism>
<reference evidence="12 13" key="1">
    <citation type="submission" date="2025-04" db="UniProtKB">
        <authorList>
            <consortium name="RefSeq"/>
        </authorList>
    </citation>
    <scope>IDENTIFICATION</scope>
</reference>
<dbReference type="InterPro" id="IPR015321">
    <property type="entry name" value="TypeI_recpt_CBD"/>
</dbReference>
<dbReference type="AlphaFoldDB" id="A0A6P7XYH3"/>
<keyword evidence="4 8" id="KW-1133">Transmembrane helix</keyword>
<evidence type="ECO:0000313" key="11">
    <source>
        <dbReference type="Proteomes" id="UP000515156"/>
    </source>
</evidence>
<dbReference type="PROSITE" id="PS01356">
    <property type="entry name" value="HEMATOPO_REC_S_F2"/>
    <property type="match status" value="1"/>
</dbReference>
<comment type="subcellular location">
    <subcellularLocation>
        <location evidence="1">Membrane</location>
        <topology evidence="1">Single-pass type I membrane protein</topology>
    </subcellularLocation>
</comment>
<dbReference type="Gene3D" id="2.60.40.10">
    <property type="entry name" value="Immunoglobulins"/>
    <property type="match status" value="2"/>
</dbReference>
<protein>
    <submittedName>
        <fullName evidence="12 13">Granulocyte-macrophage colony-stimulating factor receptor subunit alpha-like</fullName>
    </submittedName>
</protein>
<name>A0A6P7XYH3_9AMPH</name>
<dbReference type="GO" id="GO:0009897">
    <property type="term" value="C:external side of plasma membrane"/>
    <property type="evidence" value="ECO:0007669"/>
    <property type="project" value="TreeGrafter"/>
</dbReference>
<sequence>MVFTVGLVPLIWILIIFPKDCILSQDKELEDFHISLTNLKMTVSKPGVVLLTWDCNVTDDIQKDTKYTVSVRKSPGSEPEENRISTKYFEDKMELHRSLSFNVTTSIKHVELSTEAHYIPEGFNGTSAENFSCVAYNVTFMNCSWVVGREAPQDIQYFMTLRQGETVEKCQHYKKNSFKRHIGCNFQNLSISFGSKTYALIHGSSKISQIQIFDKWFEINKYERLNPPVNITLRQNQQDVIVEWKKPETNYPACDECFRYHIYTDDVSKNKKINVTVKDQTSYQISGLNLDRVYTLKMRARLENLDKNYEWGEWSPSIEFGNTVPSRFYIIVILVIMAILIAVFSILLCQRYEVMQKLFPPIPQPKNKLSDINQCDIDTQSLCPTNVQPSQKAETEEIFITSVEEMA</sequence>
<gene>
    <name evidence="12 13" type="primary">LOC115468125</name>
</gene>
<proteinExistence type="predicted"/>
<dbReference type="InterPro" id="IPR003532">
    <property type="entry name" value="Short_hematopoietin_rcpt_2_CS"/>
</dbReference>
<dbReference type="CDD" id="cd00063">
    <property type="entry name" value="FN3"/>
    <property type="match status" value="1"/>
</dbReference>
<accession>A0A6P7XYH3</accession>
<evidence type="ECO:0000313" key="13">
    <source>
        <dbReference type="RefSeq" id="XP_030055515.1"/>
    </source>
</evidence>
<dbReference type="Pfam" id="PF09240">
    <property type="entry name" value="IL6Ra-bind"/>
    <property type="match status" value="1"/>
</dbReference>
<keyword evidence="2 8" id="KW-0812">Transmembrane</keyword>
<dbReference type="InterPro" id="IPR036116">
    <property type="entry name" value="FN3_sf"/>
</dbReference>
<dbReference type="InterPro" id="IPR003961">
    <property type="entry name" value="FN3_dom"/>
</dbReference>
<evidence type="ECO:0000313" key="12">
    <source>
        <dbReference type="RefSeq" id="XP_030055514.1"/>
    </source>
</evidence>
<evidence type="ECO:0000256" key="9">
    <source>
        <dbReference type="SAM" id="SignalP"/>
    </source>
</evidence>
<evidence type="ECO:0000256" key="4">
    <source>
        <dbReference type="ARBA" id="ARBA00022989"/>
    </source>
</evidence>
<dbReference type="KEGG" id="muo:115468125"/>
<keyword evidence="5 8" id="KW-0472">Membrane</keyword>
<keyword evidence="11" id="KW-1185">Reference proteome</keyword>
<evidence type="ECO:0000256" key="3">
    <source>
        <dbReference type="ARBA" id="ARBA00022729"/>
    </source>
</evidence>
<feature type="chain" id="PRO_5044652492" evidence="9">
    <location>
        <begin position="25"/>
        <end position="407"/>
    </location>
</feature>
<dbReference type="InterPro" id="IPR013783">
    <property type="entry name" value="Ig-like_fold"/>
</dbReference>
<evidence type="ECO:0000259" key="10">
    <source>
        <dbReference type="PROSITE" id="PS50853"/>
    </source>
</evidence>
<keyword evidence="6" id="KW-0675">Receptor</keyword>